<dbReference type="EMBL" id="JBHTBY010000017">
    <property type="protein sequence ID" value="MFC7322636.1"/>
    <property type="molecule type" value="Genomic_DNA"/>
</dbReference>
<feature type="domain" description="Superoxide dismutase copper/zinc binding" evidence="5">
    <location>
        <begin position="71"/>
        <end position="202"/>
    </location>
</feature>
<keyword evidence="3" id="KW-0479">Metal-binding</keyword>
<dbReference type="InterPro" id="IPR036423">
    <property type="entry name" value="SOD-like_Cu/Zn_dom_sf"/>
</dbReference>
<evidence type="ECO:0000313" key="6">
    <source>
        <dbReference type="EMBL" id="MFC7322636.1"/>
    </source>
</evidence>
<gene>
    <name evidence="6" type="ORF">ACFQMN_17370</name>
</gene>
<comment type="cofactor">
    <cofactor evidence="3">
        <name>Cu cation</name>
        <dbReference type="ChEBI" id="CHEBI:23378"/>
    </cofactor>
    <text evidence="3">Binds 1 copper ion per subunit.</text>
</comment>
<dbReference type="EC" id="1.15.1.1" evidence="3"/>
<keyword evidence="3" id="KW-0560">Oxidoreductase</keyword>
<dbReference type="RefSeq" id="WP_289215008.1">
    <property type="nucleotide sequence ID" value="NZ_JAPVRC010000002.1"/>
</dbReference>
<comment type="function">
    <text evidence="2">Destroys radicals which are normally produced within the cells and which are toxic to biological systems. May play a role in favoring mycobacterial survival in phagocytes.</text>
</comment>
<evidence type="ECO:0000256" key="3">
    <source>
        <dbReference type="RuleBase" id="RU000393"/>
    </source>
</evidence>
<reference evidence="7" key="1">
    <citation type="journal article" date="2019" name="Int. J. Syst. Evol. Microbiol.">
        <title>The Global Catalogue of Microorganisms (GCM) 10K type strain sequencing project: providing services to taxonomists for standard genome sequencing and annotation.</title>
        <authorList>
            <consortium name="The Broad Institute Genomics Platform"/>
            <consortium name="The Broad Institute Genome Sequencing Center for Infectious Disease"/>
            <person name="Wu L."/>
            <person name="Ma J."/>
        </authorList>
    </citation>
    <scope>NUCLEOTIDE SEQUENCE [LARGE SCALE GENOMIC DNA]</scope>
    <source>
        <strain evidence="7">CCUG 73951</strain>
    </source>
</reference>
<comment type="caution">
    <text evidence="6">The sequence shown here is derived from an EMBL/GenBank/DDBJ whole genome shotgun (WGS) entry which is preliminary data.</text>
</comment>
<comment type="similarity">
    <text evidence="1 3">Belongs to the Cu-Zn superoxide dismutase family.</text>
</comment>
<dbReference type="PROSITE" id="PS00332">
    <property type="entry name" value="SOD_CU_ZN_2"/>
    <property type="match status" value="1"/>
</dbReference>
<feature type="region of interest" description="Disordered" evidence="4">
    <location>
        <begin position="110"/>
        <end position="146"/>
    </location>
</feature>
<dbReference type="PROSITE" id="PS51257">
    <property type="entry name" value="PROKAR_LIPOPROTEIN"/>
    <property type="match status" value="1"/>
</dbReference>
<dbReference type="InterPro" id="IPR018152">
    <property type="entry name" value="SOD_Cu/Zn_BS"/>
</dbReference>
<keyword evidence="3" id="KW-0186">Copper</keyword>
<feature type="compositionally biased region" description="Polar residues" evidence="4">
    <location>
        <begin position="23"/>
        <end position="46"/>
    </location>
</feature>
<feature type="compositionally biased region" description="Basic and acidic residues" evidence="4">
    <location>
        <begin position="119"/>
        <end position="134"/>
    </location>
</feature>
<dbReference type="Proteomes" id="UP001596494">
    <property type="component" value="Unassembled WGS sequence"/>
</dbReference>
<evidence type="ECO:0000259" key="5">
    <source>
        <dbReference type="Pfam" id="PF00080"/>
    </source>
</evidence>
<sequence length="203" mass="21221">MNKWILLFMSLALSLLLAACNSGDDTQSDAPDTGDENTSQEQQANTDEAEESGSNDMAAVELRTSEGNAAGSAELMEQEDGVLIHLQAEGIPEGDHGFHIHEAGLCEEPDFESAGSHFNPDDVSHGTESEDGPHAGDLPNVTADEDGTVDEEVTAEGVTLNTGEDMSLLDGDGTALVIHEKPDDNESQPSGDAGSRIACGVIE</sequence>
<protein>
    <recommendedName>
        <fullName evidence="3">Superoxide dismutase [Cu-Zn]</fullName>
        <ecNumber evidence="3">1.15.1.1</ecNumber>
    </recommendedName>
</protein>
<comment type="cofactor">
    <cofactor evidence="3">
        <name>Zn(2+)</name>
        <dbReference type="ChEBI" id="CHEBI:29105"/>
    </cofactor>
    <text evidence="3">Binds 1 zinc ion per subunit.</text>
</comment>
<comment type="catalytic activity">
    <reaction evidence="3">
        <text>2 superoxide + 2 H(+) = H2O2 + O2</text>
        <dbReference type="Rhea" id="RHEA:20696"/>
        <dbReference type="ChEBI" id="CHEBI:15378"/>
        <dbReference type="ChEBI" id="CHEBI:15379"/>
        <dbReference type="ChEBI" id="CHEBI:16240"/>
        <dbReference type="ChEBI" id="CHEBI:18421"/>
        <dbReference type="EC" id="1.15.1.1"/>
    </reaction>
</comment>
<dbReference type="PRINTS" id="PR00068">
    <property type="entry name" value="CUZNDISMTASE"/>
</dbReference>
<organism evidence="6 7">
    <name type="scientific">Halobacillus campisalis</name>
    <dbReference type="NCBI Taxonomy" id="435909"/>
    <lineage>
        <taxon>Bacteria</taxon>
        <taxon>Bacillati</taxon>
        <taxon>Bacillota</taxon>
        <taxon>Bacilli</taxon>
        <taxon>Bacillales</taxon>
        <taxon>Bacillaceae</taxon>
        <taxon>Halobacillus</taxon>
    </lineage>
</organism>
<dbReference type="SUPFAM" id="SSF49329">
    <property type="entry name" value="Cu,Zn superoxide dismutase-like"/>
    <property type="match status" value="1"/>
</dbReference>
<dbReference type="Gene3D" id="2.60.40.200">
    <property type="entry name" value="Superoxide dismutase, copper/zinc binding domain"/>
    <property type="match status" value="1"/>
</dbReference>
<keyword evidence="3" id="KW-0862">Zinc</keyword>
<evidence type="ECO:0000256" key="4">
    <source>
        <dbReference type="SAM" id="MobiDB-lite"/>
    </source>
</evidence>
<evidence type="ECO:0000313" key="7">
    <source>
        <dbReference type="Proteomes" id="UP001596494"/>
    </source>
</evidence>
<feature type="region of interest" description="Disordered" evidence="4">
    <location>
        <begin position="23"/>
        <end position="56"/>
    </location>
</feature>
<dbReference type="Pfam" id="PF00080">
    <property type="entry name" value="Sod_Cu"/>
    <property type="match status" value="1"/>
</dbReference>
<dbReference type="InterPro" id="IPR001424">
    <property type="entry name" value="SOD_Cu_Zn_dom"/>
</dbReference>
<name>A0ABW2K9B8_9BACI</name>
<keyword evidence="7" id="KW-1185">Reference proteome</keyword>
<dbReference type="InterPro" id="IPR024134">
    <property type="entry name" value="SOD_Cu/Zn_/chaperone"/>
</dbReference>
<evidence type="ECO:0000256" key="1">
    <source>
        <dbReference type="ARBA" id="ARBA00010457"/>
    </source>
</evidence>
<accession>A0ABW2K9B8</accession>
<dbReference type="CDD" id="cd00305">
    <property type="entry name" value="Cu-Zn_Superoxide_Dismutase"/>
    <property type="match status" value="1"/>
</dbReference>
<evidence type="ECO:0000256" key="2">
    <source>
        <dbReference type="ARBA" id="ARBA00024900"/>
    </source>
</evidence>
<dbReference type="PANTHER" id="PTHR10003">
    <property type="entry name" value="SUPEROXIDE DISMUTASE CU-ZN -RELATED"/>
    <property type="match status" value="1"/>
</dbReference>
<feature type="region of interest" description="Disordered" evidence="4">
    <location>
        <begin position="179"/>
        <end position="203"/>
    </location>
</feature>
<proteinExistence type="inferred from homology"/>